<comment type="caution">
    <text evidence="2">The sequence shown here is derived from an EMBL/GenBank/DDBJ whole genome shotgun (WGS) entry which is preliminary data.</text>
</comment>
<feature type="domain" description="PD-(D/E)XK endonuclease-like" evidence="1">
    <location>
        <begin position="590"/>
        <end position="834"/>
    </location>
</feature>
<organism evidence="2 3">
    <name type="scientific">Burkholderia multivorans</name>
    <dbReference type="NCBI Taxonomy" id="87883"/>
    <lineage>
        <taxon>Bacteria</taxon>
        <taxon>Pseudomonadati</taxon>
        <taxon>Pseudomonadota</taxon>
        <taxon>Betaproteobacteria</taxon>
        <taxon>Burkholderiales</taxon>
        <taxon>Burkholderiaceae</taxon>
        <taxon>Burkholderia</taxon>
        <taxon>Burkholderia cepacia complex</taxon>
    </lineage>
</organism>
<dbReference type="Proteomes" id="UP000238982">
    <property type="component" value="Unassembled WGS sequence"/>
</dbReference>
<protein>
    <recommendedName>
        <fullName evidence="1">PD-(D/E)XK endonuclease-like domain-containing protein</fullName>
    </recommendedName>
</protein>
<evidence type="ECO:0000313" key="3">
    <source>
        <dbReference type="Proteomes" id="UP000238982"/>
    </source>
</evidence>
<dbReference type="Gene3D" id="3.90.320.10">
    <property type="match status" value="1"/>
</dbReference>
<dbReference type="Pfam" id="PF12705">
    <property type="entry name" value="PDDEXK_1"/>
    <property type="match status" value="1"/>
</dbReference>
<dbReference type="AlphaFoldDB" id="A0A2S9MR29"/>
<reference evidence="2 3" key="1">
    <citation type="submission" date="2018-03" db="EMBL/GenBank/DDBJ databases">
        <authorList>
            <person name="Keele B.F."/>
        </authorList>
    </citation>
    <scope>NUCLEOTIDE SEQUENCE [LARGE SCALE GENOMIC DNA]</scope>
    <source>
        <strain evidence="2 3">AU19729</strain>
    </source>
</reference>
<evidence type="ECO:0000259" key="1">
    <source>
        <dbReference type="Pfam" id="PF12705"/>
    </source>
</evidence>
<dbReference type="InterPro" id="IPR038726">
    <property type="entry name" value="PDDEXK_AddAB-type"/>
</dbReference>
<accession>A0A2S9MR29</accession>
<dbReference type="InterPro" id="IPR011604">
    <property type="entry name" value="PDDEXK-like_dom_sf"/>
</dbReference>
<proteinExistence type="predicted"/>
<sequence>MHVTLGLKLDSRLGPCNQDTLDQPVVGPLGLLGLLETWLGLSRPEVSTAQRVTSYLGNLRKQAVPSRFYCRSLQADSVGTSAKLLSWRDDWRLGGWDGTAPAGSPRRLVEMAEVEQIANGNIPPGQAERLAAVLAALETGRTPIESVRLVDPLDSFPRAWREVLARLPGVTAWEPEPQGEGLLCELQTRALEAVARGHLRPLVNGIGDGSVMLVQASTREAAEHWLSAYCRQMPADRLLVCESDGDSVDATMMATGGASSGFRRVSSLRPALQALGLALEMCWDPVDVGRLVEFLSHPIGPFPRKARVRLAKAVAEQPGIGGGAWESAKQEIHGTENGETILEDIAFWLEGERWNRDAGAPVDALLARVEKLADALRKRLADDGLLNATLGAAIEQCSAVRDGLLELKSQGAPAIAPRMVEQLLEHATPMSAGNPFAPAQVGCLRAESDAAACIDSADEVIWWMPSTPQLPLPLEWTKSELATLRDLGVEVRDPQSELELLSRQWLRPLLVARRRFIMVLPPPGAEEHPVRQLLLKLWPDLKEQLVNLDAQVSNGFVGTLAENVTPTALPPAPQSLELGEPITVPTTDQSYTSMSELFNAPALYAFKRIARMRPASILEARDGNNLLGTLAHRVFEKLFQQAHSLNWADEQAVAWFRDNVDSILRTEGAILLMHGAGVSLQRFRSVCEHAIRSMMRHLRAAKATRVHTELPVAGKLGDVSLIGKIDLLVELAGGQAVALDMKWRGDKRYADALHDGQHLQLALYSSLYQQQAGVAPAALGYFILETGAMYVSAPDVIPTAQVRTPPPAATAGLIEQARASWSWRANQWAEGHIDVVPVGGGKDFNGPEGTLPVNGPNAWDKDYMVLLGGWEQ</sequence>
<evidence type="ECO:0000313" key="2">
    <source>
        <dbReference type="EMBL" id="PRF61226.1"/>
    </source>
</evidence>
<dbReference type="EMBL" id="PVGH01000053">
    <property type="protein sequence ID" value="PRF61226.1"/>
    <property type="molecule type" value="Genomic_DNA"/>
</dbReference>
<dbReference type="RefSeq" id="WP_105797040.1">
    <property type="nucleotide sequence ID" value="NZ_CP046343.1"/>
</dbReference>
<gene>
    <name evidence="2" type="ORF">C6Q15_13050</name>
</gene>
<name>A0A2S9MR29_9BURK</name>